<protein>
    <submittedName>
        <fullName evidence="2">Uncharacterized protein</fullName>
    </submittedName>
</protein>
<organism evidence="2 3">
    <name type="scientific">Caerostris extrusa</name>
    <name type="common">Bark spider</name>
    <name type="synonym">Caerostris bankana</name>
    <dbReference type="NCBI Taxonomy" id="172846"/>
    <lineage>
        <taxon>Eukaryota</taxon>
        <taxon>Metazoa</taxon>
        <taxon>Ecdysozoa</taxon>
        <taxon>Arthropoda</taxon>
        <taxon>Chelicerata</taxon>
        <taxon>Arachnida</taxon>
        <taxon>Araneae</taxon>
        <taxon>Araneomorphae</taxon>
        <taxon>Entelegynae</taxon>
        <taxon>Araneoidea</taxon>
        <taxon>Araneidae</taxon>
        <taxon>Caerostris</taxon>
    </lineage>
</organism>
<keyword evidence="3" id="KW-1185">Reference proteome</keyword>
<feature type="compositionally biased region" description="Basic and acidic residues" evidence="1">
    <location>
        <begin position="71"/>
        <end position="80"/>
    </location>
</feature>
<sequence>MDMVKISLTIEQIIIVNSNNNCYIDSYRNVEILDDSSLIKFKRAGMRVSKPTNLSIKDSTTARREARFHFDQIVRHKGDDNGETEDDDSHHSKGDH</sequence>
<evidence type="ECO:0000256" key="1">
    <source>
        <dbReference type="SAM" id="MobiDB-lite"/>
    </source>
</evidence>
<name>A0AAV4Y1R9_CAEEX</name>
<accession>A0AAV4Y1R9</accession>
<comment type="caution">
    <text evidence="2">The sequence shown here is derived from an EMBL/GenBank/DDBJ whole genome shotgun (WGS) entry which is preliminary data.</text>
</comment>
<dbReference type="AlphaFoldDB" id="A0AAV4Y1R9"/>
<dbReference type="Proteomes" id="UP001054945">
    <property type="component" value="Unassembled WGS sequence"/>
</dbReference>
<evidence type="ECO:0000313" key="2">
    <source>
        <dbReference type="EMBL" id="GIZ00114.1"/>
    </source>
</evidence>
<proteinExistence type="predicted"/>
<reference evidence="2 3" key="1">
    <citation type="submission" date="2021-06" db="EMBL/GenBank/DDBJ databases">
        <title>Caerostris extrusa draft genome.</title>
        <authorList>
            <person name="Kono N."/>
            <person name="Arakawa K."/>
        </authorList>
    </citation>
    <scope>NUCLEOTIDE SEQUENCE [LARGE SCALE GENOMIC DNA]</scope>
</reference>
<evidence type="ECO:0000313" key="3">
    <source>
        <dbReference type="Proteomes" id="UP001054945"/>
    </source>
</evidence>
<feature type="region of interest" description="Disordered" evidence="1">
    <location>
        <begin position="71"/>
        <end position="96"/>
    </location>
</feature>
<dbReference type="EMBL" id="BPLR01018505">
    <property type="protein sequence ID" value="GIZ00114.1"/>
    <property type="molecule type" value="Genomic_DNA"/>
</dbReference>
<gene>
    <name evidence="2" type="ORF">CEXT_129031</name>
</gene>